<protein>
    <submittedName>
        <fullName evidence="6">24446_t:CDS:1</fullName>
    </submittedName>
</protein>
<keyword evidence="7" id="KW-1185">Reference proteome</keyword>
<evidence type="ECO:0000256" key="3">
    <source>
        <dbReference type="ARBA" id="ARBA00022833"/>
    </source>
</evidence>
<dbReference type="InterPro" id="IPR007853">
    <property type="entry name" value="Znf_DNL-typ"/>
</dbReference>
<proteinExistence type="predicted"/>
<keyword evidence="1" id="KW-0479">Metal-binding</keyword>
<evidence type="ECO:0000313" key="6">
    <source>
        <dbReference type="EMBL" id="CAG8507489.1"/>
    </source>
</evidence>
<dbReference type="GO" id="GO:0008270">
    <property type="term" value="F:zinc ion binding"/>
    <property type="evidence" value="ECO:0007669"/>
    <property type="project" value="UniProtKB-KW"/>
</dbReference>
<comment type="caution">
    <text evidence="6">The sequence shown here is derived from an EMBL/GenBank/DDBJ whole genome shotgun (WGS) entry which is preliminary data.</text>
</comment>
<dbReference type="EMBL" id="CAJVQA010001236">
    <property type="protein sequence ID" value="CAG8507489.1"/>
    <property type="molecule type" value="Genomic_DNA"/>
</dbReference>
<sequence length="47" mass="5444">MSKQAYNHGVVIIECSSCKNNHLIADHLGWFRDKRITIEDLMLEQGE</sequence>
<keyword evidence="3" id="KW-0862">Zinc</keyword>
<dbReference type="Pfam" id="PF05180">
    <property type="entry name" value="zf-DNL"/>
    <property type="match status" value="1"/>
</dbReference>
<evidence type="ECO:0000313" key="7">
    <source>
        <dbReference type="Proteomes" id="UP000789759"/>
    </source>
</evidence>
<gene>
    <name evidence="6" type="ORF">CPELLU_LOCUS2751</name>
</gene>
<reference evidence="6" key="1">
    <citation type="submission" date="2021-06" db="EMBL/GenBank/DDBJ databases">
        <authorList>
            <person name="Kallberg Y."/>
            <person name="Tangrot J."/>
            <person name="Rosling A."/>
        </authorList>
    </citation>
    <scope>NUCLEOTIDE SEQUENCE</scope>
    <source>
        <strain evidence="6">FL966</strain>
    </source>
</reference>
<dbReference type="Proteomes" id="UP000789759">
    <property type="component" value="Unassembled WGS sequence"/>
</dbReference>
<dbReference type="GO" id="GO:0006457">
    <property type="term" value="P:protein folding"/>
    <property type="evidence" value="ECO:0007669"/>
    <property type="project" value="TreeGrafter"/>
</dbReference>
<dbReference type="GO" id="GO:0030150">
    <property type="term" value="P:protein import into mitochondrial matrix"/>
    <property type="evidence" value="ECO:0007669"/>
    <property type="project" value="TreeGrafter"/>
</dbReference>
<evidence type="ECO:0000256" key="2">
    <source>
        <dbReference type="ARBA" id="ARBA00022771"/>
    </source>
</evidence>
<evidence type="ECO:0000256" key="1">
    <source>
        <dbReference type="ARBA" id="ARBA00022723"/>
    </source>
</evidence>
<dbReference type="PANTHER" id="PTHR20922">
    <property type="entry name" value="DNL-TYPE ZINC FINGER PROTEIN"/>
    <property type="match status" value="1"/>
</dbReference>
<organism evidence="6 7">
    <name type="scientific">Cetraspora pellucida</name>
    <dbReference type="NCBI Taxonomy" id="1433469"/>
    <lineage>
        <taxon>Eukaryota</taxon>
        <taxon>Fungi</taxon>
        <taxon>Fungi incertae sedis</taxon>
        <taxon>Mucoromycota</taxon>
        <taxon>Glomeromycotina</taxon>
        <taxon>Glomeromycetes</taxon>
        <taxon>Diversisporales</taxon>
        <taxon>Gigasporaceae</taxon>
        <taxon>Cetraspora</taxon>
    </lineage>
</organism>
<dbReference type="GO" id="GO:0051087">
    <property type="term" value="F:protein-folding chaperone binding"/>
    <property type="evidence" value="ECO:0007669"/>
    <property type="project" value="TreeGrafter"/>
</dbReference>
<feature type="domain" description="DNL-type" evidence="5">
    <location>
        <begin position="1"/>
        <end position="47"/>
    </location>
</feature>
<feature type="non-terminal residue" evidence="6">
    <location>
        <position position="47"/>
    </location>
</feature>
<evidence type="ECO:0000259" key="5">
    <source>
        <dbReference type="PROSITE" id="PS51501"/>
    </source>
</evidence>
<keyword evidence="2 4" id="KW-0863">Zinc-finger</keyword>
<accession>A0A9N8ZT89</accession>
<dbReference type="InterPro" id="IPR024158">
    <property type="entry name" value="Mt_import_TIM15"/>
</dbReference>
<dbReference type="GO" id="GO:0005739">
    <property type="term" value="C:mitochondrion"/>
    <property type="evidence" value="ECO:0007669"/>
    <property type="project" value="TreeGrafter"/>
</dbReference>
<dbReference type="OrthoDB" id="512667at2759"/>
<dbReference type="GO" id="GO:0050821">
    <property type="term" value="P:protein stabilization"/>
    <property type="evidence" value="ECO:0007669"/>
    <property type="project" value="TreeGrafter"/>
</dbReference>
<name>A0A9N8ZT89_9GLOM</name>
<dbReference type="PANTHER" id="PTHR20922:SF13">
    <property type="entry name" value="DNL-TYPE ZINC FINGER PROTEIN"/>
    <property type="match status" value="1"/>
</dbReference>
<evidence type="ECO:0000256" key="4">
    <source>
        <dbReference type="PROSITE-ProRule" id="PRU00834"/>
    </source>
</evidence>
<dbReference type="AlphaFoldDB" id="A0A9N8ZT89"/>
<dbReference type="PROSITE" id="PS51501">
    <property type="entry name" value="ZF_DNL"/>
    <property type="match status" value="1"/>
</dbReference>